<dbReference type="InterPro" id="IPR027806">
    <property type="entry name" value="HARBI1_dom"/>
</dbReference>
<dbReference type="Pfam" id="PF13359">
    <property type="entry name" value="DDE_Tnp_4"/>
    <property type="match status" value="1"/>
</dbReference>
<evidence type="ECO:0000256" key="2">
    <source>
        <dbReference type="ARBA" id="ARBA00022723"/>
    </source>
</evidence>
<reference evidence="4" key="1">
    <citation type="submission" date="2013-11" db="EMBL/GenBank/DDBJ databases">
        <title>The Genome Sequence of Phytophthora parasitica CHvinca01.</title>
        <authorList>
            <consortium name="The Broad Institute Genomics Platform"/>
            <person name="Russ C."/>
            <person name="Tyler B."/>
            <person name="Panabieres F."/>
            <person name="Shan W."/>
            <person name="Tripathy S."/>
            <person name="Grunwald N."/>
            <person name="Machado M."/>
            <person name="Johnson C.S."/>
            <person name="Arredondo F."/>
            <person name="Hong C."/>
            <person name="Coffey M."/>
            <person name="Young S.K."/>
            <person name="Zeng Q."/>
            <person name="Gargeya S."/>
            <person name="Fitzgerald M."/>
            <person name="Abouelleil A."/>
            <person name="Alvarado L."/>
            <person name="Chapman S.B."/>
            <person name="Gainer-Dewar J."/>
            <person name="Goldberg J."/>
            <person name="Griggs A."/>
            <person name="Gujja S."/>
            <person name="Hansen M."/>
            <person name="Howarth C."/>
            <person name="Imamovic A."/>
            <person name="Ireland A."/>
            <person name="Larimer J."/>
            <person name="McCowan C."/>
            <person name="Murphy C."/>
            <person name="Pearson M."/>
            <person name="Poon T.W."/>
            <person name="Priest M."/>
            <person name="Roberts A."/>
            <person name="Saif S."/>
            <person name="Shea T."/>
            <person name="Sykes S."/>
            <person name="Wortman J."/>
            <person name="Nusbaum C."/>
            <person name="Birren B."/>
        </authorList>
    </citation>
    <scope>NUCLEOTIDE SEQUENCE [LARGE SCALE GENOMIC DNA]</scope>
    <source>
        <strain evidence="4">CHvinca01</strain>
    </source>
</reference>
<evidence type="ECO:0000259" key="3">
    <source>
        <dbReference type="Pfam" id="PF13359"/>
    </source>
</evidence>
<keyword evidence="2" id="KW-0479">Metal-binding</keyword>
<dbReference type="GO" id="GO:0046872">
    <property type="term" value="F:metal ion binding"/>
    <property type="evidence" value="ECO:0007669"/>
    <property type="project" value="UniProtKB-KW"/>
</dbReference>
<feature type="domain" description="DDE Tnp4" evidence="3">
    <location>
        <begin position="123"/>
        <end position="217"/>
    </location>
</feature>
<dbReference type="VEuPathDB" id="FungiDB:PPTG_04119"/>
<name>W2KJA0_PHYNI</name>
<gene>
    <name evidence="4" type="ORF">L917_15696</name>
</gene>
<dbReference type="EMBL" id="KI681777">
    <property type="protein sequence ID" value="ETL84435.1"/>
    <property type="molecule type" value="Genomic_DNA"/>
</dbReference>
<proteinExistence type="predicted"/>
<dbReference type="OrthoDB" id="120686at2759"/>
<evidence type="ECO:0000256" key="1">
    <source>
        <dbReference type="ARBA" id="ARBA00001968"/>
    </source>
</evidence>
<comment type="cofactor">
    <cofactor evidence="1">
        <name>a divalent metal cation</name>
        <dbReference type="ChEBI" id="CHEBI:60240"/>
    </cofactor>
</comment>
<accession>W2KJA0</accession>
<organism evidence="4">
    <name type="scientific">Phytophthora nicotianae</name>
    <name type="common">Potato buckeye rot agent</name>
    <name type="synonym">Phytophthora parasitica</name>
    <dbReference type="NCBI Taxonomy" id="4792"/>
    <lineage>
        <taxon>Eukaryota</taxon>
        <taxon>Sar</taxon>
        <taxon>Stramenopiles</taxon>
        <taxon>Oomycota</taxon>
        <taxon>Peronosporomycetes</taxon>
        <taxon>Peronosporales</taxon>
        <taxon>Peronosporaceae</taxon>
        <taxon>Phytophthora</taxon>
    </lineage>
</organism>
<dbReference type="PANTHER" id="PTHR34615">
    <property type="entry name" value="PX DOMAIN-CONTAINING PROTEIN"/>
    <property type="match status" value="1"/>
</dbReference>
<protein>
    <recommendedName>
        <fullName evidence="3">DDE Tnp4 domain-containing protein</fullName>
    </recommendedName>
</protein>
<dbReference type="PANTHER" id="PTHR34615:SF1">
    <property type="entry name" value="PX DOMAIN-CONTAINING PROTEIN"/>
    <property type="match status" value="1"/>
</dbReference>
<dbReference type="Proteomes" id="UP000054423">
    <property type="component" value="Unassembled WGS sequence"/>
</dbReference>
<sequence>MADDEALDQFRFISIDLERLLVHLQIPDPVITKEGVRATPPEALAVCLRRMAFPQRWIDMAAMFGRAPSTLCHIFYFVVEHLDAKFADLLYFDVDRVTANLDRYCRAIAAKNPNHIEGVWGFIDGTVRPVCRPSLGQEALYNGHKRVHAFKFQTVVAPDGIICHLFGPVDGRRHDIYMLRQSGLPELLEDNLEFHGKLVYGDPAYGCTDVFCCPYKGCSINPR</sequence>
<evidence type="ECO:0000313" key="4">
    <source>
        <dbReference type="EMBL" id="ETL84435.1"/>
    </source>
</evidence>
<dbReference type="AlphaFoldDB" id="W2KJA0"/>